<evidence type="ECO:0000313" key="4">
    <source>
        <dbReference type="Proteomes" id="UP000030428"/>
    </source>
</evidence>
<dbReference type="Pfam" id="PF00691">
    <property type="entry name" value="OmpA"/>
    <property type="match status" value="1"/>
</dbReference>
<evidence type="ECO:0000313" key="3">
    <source>
        <dbReference type="EMBL" id="KHD05034.1"/>
    </source>
</evidence>
<dbReference type="InterPro" id="IPR006665">
    <property type="entry name" value="OmpA-like"/>
</dbReference>
<name>A0A0A6P3W6_9GAMM</name>
<dbReference type="Gene3D" id="3.30.1330.60">
    <property type="entry name" value="OmpA-like domain"/>
    <property type="match status" value="1"/>
</dbReference>
<dbReference type="PANTHER" id="PTHR30329:SF21">
    <property type="entry name" value="LIPOPROTEIN YIAD-RELATED"/>
    <property type="match status" value="1"/>
</dbReference>
<evidence type="ECO:0000256" key="1">
    <source>
        <dbReference type="PROSITE-ProRule" id="PRU00473"/>
    </source>
</evidence>
<comment type="caution">
    <text evidence="3">The sequence shown here is derived from an EMBL/GenBank/DDBJ whole genome shotgun (WGS) entry which is preliminary data.</text>
</comment>
<dbReference type="PANTHER" id="PTHR30329">
    <property type="entry name" value="STATOR ELEMENT OF FLAGELLAR MOTOR COMPLEX"/>
    <property type="match status" value="1"/>
</dbReference>
<accession>A0A0A6P3W6</accession>
<sequence length="107" mass="11861">MALTLQPGTERQLEALVAVLINLPNLTVEIHGHTDIQPFAGFSLVESKKRNKILSDKRAATVADALNSRGIDKTRLKIYGHGQEQPLIPVNSPDAWAKNRRVEIKVK</sequence>
<proteinExistence type="predicted"/>
<dbReference type="PROSITE" id="PS51123">
    <property type="entry name" value="OMPA_2"/>
    <property type="match status" value="1"/>
</dbReference>
<dbReference type="InterPro" id="IPR036737">
    <property type="entry name" value="OmpA-like_sf"/>
</dbReference>
<protein>
    <recommendedName>
        <fullName evidence="2">OmpA-like domain-containing protein</fullName>
    </recommendedName>
</protein>
<evidence type="ECO:0000259" key="2">
    <source>
        <dbReference type="PROSITE" id="PS51123"/>
    </source>
</evidence>
<dbReference type="Proteomes" id="UP000030428">
    <property type="component" value="Unassembled WGS sequence"/>
</dbReference>
<gene>
    <name evidence="3" type="ORF">PN36_09825</name>
</gene>
<dbReference type="AlphaFoldDB" id="A0A0A6P3W6"/>
<dbReference type="EMBL" id="JSZA02000030">
    <property type="protein sequence ID" value="KHD05034.1"/>
    <property type="molecule type" value="Genomic_DNA"/>
</dbReference>
<keyword evidence="4" id="KW-1185">Reference proteome</keyword>
<keyword evidence="1" id="KW-0472">Membrane</keyword>
<dbReference type="InterPro" id="IPR050330">
    <property type="entry name" value="Bact_OuterMem_StrucFunc"/>
</dbReference>
<dbReference type="SUPFAM" id="SSF103088">
    <property type="entry name" value="OmpA-like"/>
    <property type="match status" value="1"/>
</dbReference>
<reference evidence="3 4" key="1">
    <citation type="journal article" date="2016" name="Front. Microbiol.">
        <title>Single-Cell (Meta-)Genomics of a Dimorphic Candidatus Thiomargarita nelsonii Reveals Genomic Plasticity.</title>
        <authorList>
            <person name="Flood B.E."/>
            <person name="Fliss P."/>
            <person name="Jones D.S."/>
            <person name="Dick G.J."/>
            <person name="Jain S."/>
            <person name="Kaster A.K."/>
            <person name="Winkel M."/>
            <person name="Mussmann M."/>
            <person name="Bailey J."/>
        </authorList>
    </citation>
    <scope>NUCLEOTIDE SEQUENCE [LARGE SCALE GENOMIC DNA]</scope>
    <source>
        <strain evidence="3">Hydrate Ridge</strain>
    </source>
</reference>
<dbReference type="CDD" id="cd07185">
    <property type="entry name" value="OmpA_C-like"/>
    <property type="match status" value="1"/>
</dbReference>
<feature type="domain" description="OmpA-like" evidence="2">
    <location>
        <begin position="1"/>
        <end position="107"/>
    </location>
</feature>
<dbReference type="GO" id="GO:0016020">
    <property type="term" value="C:membrane"/>
    <property type="evidence" value="ECO:0007669"/>
    <property type="project" value="UniProtKB-UniRule"/>
</dbReference>
<organism evidence="3 4">
    <name type="scientific">Candidatus Thiomargarita nelsonii</name>
    <dbReference type="NCBI Taxonomy" id="1003181"/>
    <lineage>
        <taxon>Bacteria</taxon>
        <taxon>Pseudomonadati</taxon>
        <taxon>Pseudomonadota</taxon>
        <taxon>Gammaproteobacteria</taxon>
        <taxon>Thiotrichales</taxon>
        <taxon>Thiotrichaceae</taxon>
        <taxon>Thiomargarita</taxon>
    </lineage>
</organism>